<evidence type="ECO:0000313" key="2">
    <source>
        <dbReference type="EMBL" id="RDH41709.1"/>
    </source>
</evidence>
<name>A0A4P9VH44_9GAMM</name>
<dbReference type="InterPro" id="IPR036390">
    <property type="entry name" value="WH_DNA-bd_sf"/>
</dbReference>
<dbReference type="AlphaFoldDB" id="A0A4P9VH44"/>
<gene>
    <name evidence="2" type="ORF">B9G39_26995</name>
</gene>
<dbReference type="Pfam" id="PF13730">
    <property type="entry name" value="HTH_36"/>
    <property type="match status" value="1"/>
</dbReference>
<dbReference type="Proteomes" id="UP000257039">
    <property type="component" value="Unassembled WGS sequence"/>
</dbReference>
<feature type="compositionally biased region" description="Acidic residues" evidence="1">
    <location>
        <begin position="96"/>
        <end position="109"/>
    </location>
</feature>
<feature type="region of interest" description="Disordered" evidence="1">
    <location>
        <begin position="81"/>
        <end position="142"/>
    </location>
</feature>
<accession>A0A4P9VH44</accession>
<dbReference type="SUPFAM" id="SSF46785">
    <property type="entry name" value="Winged helix' DNA-binding domain"/>
    <property type="match status" value="1"/>
</dbReference>
<keyword evidence="3" id="KW-1185">Reference proteome</keyword>
<dbReference type="InterPro" id="IPR036388">
    <property type="entry name" value="WH-like_DNA-bd_sf"/>
</dbReference>
<dbReference type="Gene3D" id="1.10.10.10">
    <property type="entry name" value="Winged helix-like DNA-binding domain superfamily/Winged helix DNA-binding domain"/>
    <property type="match status" value="1"/>
</dbReference>
<reference evidence="2 3" key="1">
    <citation type="submission" date="2017-04" db="EMBL/GenBank/DDBJ databases">
        <title>Draft genome sequence of Zooshikella ganghwensis VG4 isolated from Red Sea sediments.</title>
        <authorList>
            <person name="Rehman Z."/>
            <person name="Alam I."/>
            <person name="Kamau A."/>
            <person name="Bajic V."/>
            <person name="Leiknes T."/>
        </authorList>
    </citation>
    <scope>NUCLEOTIDE SEQUENCE [LARGE SCALE GENOMIC DNA]</scope>
    <source>
        <strain evidence="2 3">VG4</strain>
    </source>
</reference>
<evidence type="ECO:0000256" key="1">
    <source>
        <dbReference type="SAM" id="MobiDB-lite"/>
    </source>
</evidence>
<comment type="caution">
    <text evidence="2">The sequence shown here is derived from an EMBL/GenBank/DDBJ whole genome shotgun (WGS) entry which is preliminary data.</text>
</comment>
<dbReference type="RefSeq" id="WP_094789673.1">
    <property type="nucleotide sequence ID" value="NZ_NDXW01000004.1"/>
</dbReference>
<sequence length="142" mass="15553">MSVKASNWVFDLSLKPAIKLVLLALADQSDDEGVSWPSMNTIAKKASCSVNTARRHIRQLEKMQLVESELRERHNGSYSSNRYKIFIGREPINPDDSPDSGPDSDDDQNSDYLPETPNDEAPTNLGGAKSSPPNFGGGPHRG</sequence>
<dbReference type="EMBL" id="NDXW01000004">
    <property type="protein sequence ID" value="RDH41709.1"/>
    <property type="molecule type" value="Genomic_DNA"/>
</dbReference>
<protein>
    <submittedName>
        <fullName evidence="2">Helix-turn-helix domain-containing protein</fullName>
    </submittedName>
</protein>
<evidence type="ECO:0000313" key="3">
    <source>
        <dbReference type="Proteomes" id="UP000257039"/>
    </source>
</evidence>
<proteinExistence type="predicted"/>
<organism evidence="2 3">
    <name type="scientific">Zooshikella ganghwensis</name>
    <dbReference type="NCBI Taxonomy" id="202772"/>
    <lineage>
        <taxon>Bacteria</taxon>
        <taxon>Pseudomonadati</taxon>
        <taxon>Pseudomonadota</taxon>
        <taxon>Gammaproteobacteria</taxon>
        <taxon>Oceanospirillales</taxon>
        <taxon>Zooshikellaceae</taxon>
        <taxon>Zooshikella</taxon>
    </lineage>
</organism>